<organism evidence="3 4">
    <name type="scientific">Corallococcus terminator</name>
    <dbReference type="NCBI Taxonomy" id="2316733"/>
    <lineage>
        <taxon>Bacteria</taxon>
        <taxon>Pseudomonadati</taxon>
        <taxon>Myxococcota</taxon>
        <taxon>Myxococcia</taxon>
        <taxon>Myxococcales</taxon>
        <taxon>Cystobacterineae</taxon>
        <taxon>Myxococcaceae</taxon>
        <taxon>Corallococcus</taxon>
    </lineage>
</organism>
<dbReference type="Gene3D" id="3.30.750.44">
    <property type="match status" value="1"/>
</dbReference>
<dbReference type="InterPro" id="IPR005151">
    <property type="entry name" value="Tail-specific_protease"/>
</dbReference>
<dbReference type="InterPro" id="IPR029045">
    <property type="entry name" value="ClpP/crotonase-like_dom_sf"/>
</dbReference>
<dbReference type="PANTHER" id="PTHR11261">
    <property type="entry name" value="INTERPHOTORECEPTOR RETINOID-BINDING PROTEIN"/>
    <property type="match status" value="1"/>
</dbReference>
<name>A0A3A8J124_9BACT</name>
<dbReference type="AlphaFoldDB" id="A0A3A8J124"/>
<dbReference type="GO" id="GO:0006508">
    <property type="term" value="P:proteolysis"/>
    <property type="evidence" value="ECO:0007669"/>
    <property type="project" value="InterPro"/>
</dbReference>
<protein>
    <submittedName>
        <fullName evidence="3">Peptidase</fullName>
    </submittedName>
</protein>
<accession>A0A3A8J124</accession>
<proteinExistence type="predicted"/>
<feature type="region of interest" description="Disordered" evidence="1">
    <location>
        <begin position="1"/>
        <end position="48"/>
    </location>
</feature>
<feature type="domain" description="Tail specific protease" evidence="2">
    <location>
        <begin position="336"/>
        <end position="514"/>
    </location>
</feature>
<evidence type="ECO:0000313" key="4">
    <source>
        <dbReference type="Proteomes" id="UP000268094"/>
    </source>
</evidence>
<comment type="caution">
    <text evidence="3">The sequence shown here is derived from an EMBL/GenBank/DDBJ whole genome shotgun (WGS) entry which is preliminary data.</text>
</comment>
<dbReference type="Pfam" id="PF03572">
    <property type="entry name" value="Peptidase_S41"/>
    <property type="match status" value="1"/>
</dbReference>
<keyword evidence="4" id="KW-1185">Reference proteome</keyword>
<dbReference type="Proteomes" id="UP000268094">
    <property type="component" value="Unassembled WGS sequence"/>
</dbReference>
<dbReference type="PANTHER" id="PTHR11261:SF3">
    <property type="entry name" value="RETINOL-BINDING PROTEIN 3"/>
    <property type="match status" value="1"/>
</dbReference>
<reference evidence="4" key="1">
    <citation type="submission" date="2018-09" db="EMBL/GenBank/DDBJ databases">
        <authorList>
            <person name="Livingstone P.G."/>
            <person name="Whitworth D.E."/>
        </authorList>
    </citation>
    <scope>NUCLEOTIDE SEQUENCE [LARGE SCALE GENOMIC DNA]</scope>
    <source>
        <strain evidence="4">CA054A</strain>
    </source>
</reference>
<dbReference type="EMBL" id="RAVZ01000071">
    <property type="protein sequence ID" value="RKG89155.1"/>
    <property type="molecule type" value="Genomic_DNA"/>
</dbReference>
<gene>
    <name evidence="3" type="ORF">D7V88_13155</name>
</gene>
<evidence type="ECO:0000259" key="2">
    <source>
        <dbReference type="Pfam" id="PF03572"/>
    </source>
</evidence>
<dbReference type="GO" id="GO:0008236">
    <property type="term" value="F:serine-type peptidase activity"/>
    <property type="evidence" value="ECO:0007669"/>
    <property type="project" value="InterPro"/>
</dbReference>
<evidence type="ECO:0000256" key="1">
    <source>
        <dbReference type="SAM" id="MobiDB-lite"/>
    </source>
</evidence>
<dbReference type="Gene3D" id="3.90.226.10">
    <property type="entry name" value="2-enoyl-CoA Hydratase, Chain A, domain 1"/>
    <property type="match status" value="1"/>
</dbReference>
<dbReference type="CDD" id="cd07563">
    <property type="entry name" value="Peptidase_S41_IRBP"/>
    <property type="match status" value="1"/>
</dbReference>
<sequence>MALMDSPRCSATTPRLNAPARATSSHPNFRATPPMRTPRRGPRTDTRRGVYSAPVVAVRCVRDGMSDPEGSPSAMNAPFRRPRAVLLFLLAGLLTACATPRVASKPVSASGPEVWRSRGYGWLLTVTLEGLRLHHETAAWCYPDPASSSELKQMFGVQEPGPSEDIRDFFAAPGETRYRFDRIAALPADCDAHPVWSAPELFDVFRATFAEHYAYFPERGPDWLARLEAERPRVSPGMDDRALFTLFAESLRMLGDAHVELLADDARSDTLTYEERATGTLALLEQEARRTGRTPKAVQKEWLGAYRDGILQTVLRGQGHHVANQRVFWGFAAPGVGYLNVMTMGGFVAATDGDDATPEQELAALEPVLDDAMASFAGATAVIVDVSNNRGGHDVVSRAIAARFADRPRPAYSKWAHGAKHVPPQEFILTPTSRPAFHGPVQLVTSDVTVSAGEVFTLAMRALPQVLHVGTRTRGSFSDVLVKPLPNGWTLHLSNEHYTDARGEDFEARGAPPQQSLDVFPEADLSHGHARAIRALADSLTVRDAK</sequence>
<dbReference type="SUPFAM" id="SSF52096">
    <property type="entry name" value="ClpP/crotonase"/>
    <property type="match status" value="1"/>
</dbReference>
<evidence type="ECO:0000313" key="3">
    <source>
        <dbReference type="EMBL" id="RKG89155.1"/>
    </source>
</evidence>